<keyword evidence="1" id="KW-0812">Transmembrane</keyword>
<evidence type="ECO:0000256" key="1">
    <source>
        <dbReference type="SAM" id="Phobius"/>
    </source>
</evidence>
<feature type="transmembrane region" description="Helical" evidence="1">
    <location>
        <begin position="62"/>
        <end position="84"/>
    </location>
</feature>
<dbReference type="STRING" id="649638.Trad_0301"/>
<keyword evidence="1" id="KW-0472">Membrane</keyword>
<name>D7CR41_TRURR</name>
<proteinExistence type="predicted"/>
<feature type="transmembrane region" description="Helical" evidence="1">
    <location>
        <begin position="125"/>
        <end position="144"/>
    </location>
</feature>
<dbReference type="RefSeq" id="WP_013176821.1">
    <property type="nucleotide sequence ID" value="NC_014221.1"/>
</dbReference>
<feature type="transmembrane region" description="Helical" evidence="1">
    <location>
        <begin position="6"/>
        <end position="23"/>
    </location>
</feature>
<dbReference type="HOGENOM" id="CLU_1703464_0_0_0"/>
<gene>
    <name evidence="2" type="ordered locus">Trad_0301</name>
</gene>
<keyword evidence="1" id="KW-1133">Transmembrane helix</keyword>
<accession>D7CR41</accession>
<sequence length="154" mass="17541">MQLFWRFSVFILIAGFIGGWWLRLRIGGDYLAALVRVIFIPWLLHLLYALAHVVRREGITELWMLTAILNFAFGTSLLVFAGFFYRARPRLAAVVPLTLGLVHLALLGFYQSFSVHGIVFPTLPNLYFVAAVLFTVAGLLGYTWRAGRWLARRP</sequence>
<evidence type="ECO:0000313" key="3">
    <source>
        <dbReference type="Proteomes" id="UP000000379"/>
    </source>
</evidence>
<feature type="transmembrane region" description="Helical" evidence="1">
    <location>
        <begin position="91"/>
        <end position="113"/>
    </location>
</feature>
<dbReference type="AlphaFoldDB" id="D7CR41"/>
<dbReference type="KEGG" id="tra:Trad_0301"/>
<evidence type="ECO:0000313" key="2">
    <source>
        <dbReference type="EMBL" id="ADI13441.1"/>
    </source>
</evidence>
<keyword evidence="3" id="KW-1185">Reference proteome</keyword>
<reference evidence="3" key="1">
    <citation type="submission" date="2010-05" db="EMBL/GenBank/DDBJ databases">
        <title>The complete genome of Truepera radiovictris DSM 17093.</title>
        <authorList>
            <consortium name="US DOE Joint Genome Institute (JGI-PGF)"/>
            <person name="Lucas S."/>
            <person name="Copeland A."/>
            <person name="Lapidus A."/>
            <person name="Glavina del Rio T."/>
            <person name="Dalin E."/>
            <person name="Tice H."/>
            <person name="Bruce D."/>
            <person name="Goodwin L."/>
            <person name="Pitluck S."/>
            <person name="Kyrpides N."/>
            <person name="Mavromatis K."/>
            <person name="Ovchinnikova G."/>
            <person name="Munk A.C."/>
            <person name="Detter J.C."/>
            <person name="Han C."/>
            <person name="Tapia R."/>
            <person name="Land M."/>
            <person name="Hauser L."/>
            <person name="Markowitz V."/>
            <person name="Cheng J.-F."/>
            <person name="Hugenholtz P."/>
            <person name="Woyke T."/>
            <person name="Wu D."/>
            <person name="Tindall B."/>
            <person name="Pomrenke H.G."/>
            <person name="Brambilla E."/>
            <person name="Klenk H.-P."/>
            <person name="Eisen J.A."/>
        </authorList>
    </citation>
    <scope>NUCLEOTIDE SEQUENCE [LARGE SCALE GENOMIC DNA]</scope>
    <source>
        <strain evidence="3">DSM 17093 / CIP 108686 / LMG 22925 / RQ-24</strain>
    </source>
</reference>
<reference evidence="2 3" key="2">
    <citation type="journal article" date="2011" name="Stand. Genomic Sci.">
        <title>Complete genome sequence of Truepera radiovictrix type strain (RQ-24).</title>
        <authorList>
            <person name="Ivanova N."/>
            <person name="Rohde C."/>
            <person name="Munk C."/>
            <person name="Nolan M."/>
            <person name="Lucas S."/>
            <person name="Del Rio T.G."/>
            <person name="Tice H."/>
            <person name="Deshpande S."/>
            <person name="Cheng J.F."/>
            <person name="Tapia R."/>
            <person name="Han C."/>
            <person name="Goodwin L."/>
            <person name="Pitluck S."/>
            <person name="Liolios K."/>
            <person name="Mavromatis K."/>
            <person name="Mikhailova N."/>
            <person name="Pati A."/>
            <person name="Chen A."/>
            <person name="Palaniappan K."/>
            <person name="Land M."/>
            <person name="Hauser L."/>
            <person name="Chang Y.J."/>
            <person name="Jeffries C.D."/>
            <person name="Brambilla E."/>
            <person name="Rohde M."/>
            <person name="Goker M."/>
            <person name="Tindall B.J."/>
            <person name="Woyke T."/>
            <person name="Bristow J."/>
            <person name="Eisen J.A."/>
            <person name="Markowitz V."/>
            <person name="Hugenholtz P."/>
            <person name="Kyrpides N.C."/>
            <person name="Klenk H.P."/>
            <person name="Lapidus A."/>
        </authorList>
    </citation>
    <scope>NUCLEOTIDE SEQUENCE [LARGE SCALE GENOMIC DNA]</scope>
    <source>
        <strain evidence="3">DSM 17093 / CIP 108686 / LMG 22925 / RQ-24</strain>
    </source>
</reference>
<feature type="transmembrane region" description="Helical" evidence="1">
    <location>
        <begin position="30"/>
        <end position="50"/>
    </location>
</feature>
<dbReference type="EMBL" id="CP002049">
    <property type="protein sequence ID" value="ADI13441.1"/>
    <property type="molecule type" value="Genomic_DNA"/>
</dbReference>
<dbReference type="Proteomes" id="UP000000379">
    <property type="component" value="Chromosome"/>
</dbReference>
<protein>
    <submittedName>
        <fullName evidence="2">Uncharacterized protein</fullName>
    </submittedName>
</protein>
<organism evidence="2 3">
    <name type="scientific">Truepera radiovictrix (strain DSM 17093 / CIP 108686 / LMG 22925 / RQ-24)</name>
    <dbReference type="NCBI Taxonomy" id="649638"/>
    <lineage>
        <taxon>Bacteria</taxon>
        <taxon>Thermotogati</taxon>
        <taxon>Deinococcota</taxon>
        <taxon>Deinococci</taxon>
        <taxon>Trueperales</taxon>
        <taxon>Trueperaceae</taxon>
        <taxon>Truepera</taxon>
    </lineage>
</organism>